<dbReference type="InterPro" id="IPR017871">
    <property type="entry name" value="ABC_transporter-like_CS"/>
</dbReference>
<proteinExistence type="predicted"/>
<dbReference type="GeneID" id="20222015"/>
<evidence type="ECO:0000256" key="1">
    <source>
        <dbReference type="ARBA" id="ARBA00022741"/>
    </source>
</evidence>
<evidence type="ECO:0000313" key="5">
    <source>
        <dbReference type="EMBL" id="EGB12729.1"/>
    </source>
</evidence>
<dbReference type="Pfam" id="PF00005">
    <property type="entry name" value="ABC_tran"/>
    <property type="match status" value="1"/>
</dbReference>
<dbReference type="InterPro" id="IPR003593">
    <property type="entry name" value="AAA+_ATPase"/>
</dbReference>
<dbReference type="Proteomes" id="UP000002729">
    <property type="component" value="Unassembled WGS sequence"/>
</dbReference>
<sequence length="349" mass="37018">PPLLILDEAFDGLDEASRDALAAALADEAPTIVQVAHRLEDVEAVAPTKAVVLRGDGSAAVGDWDAVRGEALAVLEREGDAVKTAPPPRPDPKSVGRGARKSWGRRRGAFDGEPSREVVRFDGVSVDYGGRRVFPGGLSFSLRAGEWIAVTGPNGCGKSTLVDLITGDNVLGFRQNLTLFGRRKGSGESIWDVKRQIGLLFPRSHEDYLAYADPSGGRGLGRSGAGASSRDVVLSGFYDSVGLYDAPAPGHAAVADAWVDRLGIGDLVSDEPGSFGRLSLGQQKLALLARALVKSPRLLVLDEPTHALSRMSRGRFLSALAAVRDEPDVAVLYVTHRRDEIAALAVDRV</sequence>
<accession>F0XW82</accession>
<dbReference type="SUPFAM" id="SSF52540">
    <property type="entry name" value="P-loop containing nucleoside triphosphate hydrolases"/>
    <property type="match status" value="2"/>
</dbReference>
<feature type="region of interest" description="Disordered" evidence="3">
    <location>
        <begin position="79"/>
        <end position="109"/>
    </location>
</feature>
<feature type="compositionally biased region" description="Basic residues" evidence="3">
    <location>
        <begin position="98"/>
        <end position="107"/>
    </location>
</feature>
<dbReference type="PROSITE" id="PS50893">
    <property type="entry name" value="ABC_TRANSPORTER_2"/>
    <property type="match status" value="1"/>
</dbReference>
<dbReference type="InParanoid" id="F0XW82"/>
<dbReference type="AlphaFoldDB" id="F0XW82"/>
<keyword evidence="6" id="KW-1185">Reference proteome</keyword>
<reference evidence="5 6" key="1">
    <citation type="journal article" date="2011" name="Proc. Natl. Acad. Sci. U.S.A.">
        <title>Niche of harmful alga Aureococcus anophagefferens revealed through ecogenomics.</title>
        <authorList>
            <person name="Gobler C.J."/>
            <person name="Berry D.L."/>
            <person name="Dyhrman S.T."/>
            <person name="Wilhelm S.W."/>
            <person name="Salamov A."/>
            <person name="Lobanov A.V."/>
            <person name="Zhang Y."/>
            <person name="Collier J.L."/>
            <person name="Wurch L.L."/>
            <person name="Kustka A.B."/>
            <person name="Dill B.D."/>
            <person name="Shah M."/>
            <person name="VerBerkmoes N.C."/>
            <person name="Kuo A."/>
            <person name="Terry A."/>
            <person name="Pangilinan J."/>
            <person name="Lindquist E.A."/>
            <person name="Lucas S."/>
            <person name="Paulsen I.T."/>
            <person name="Hattenrath-Lehmann T.K."/>
            <person name="Talmage S.C."/>
            <person name="Walker E.A."/>
            <person name="Koch F."/>
            <person name="Burson A.M."/>
            <person name="Marcoval M.A."/>
            <person name="Tang Y.Z."/>
            <person name="Lecleir G.R."/>
            <person name="Coyne K.J."/>
            <person name="Berg G.M."/>
            <person name="Bertrand E.M."/>
            <person name="Saito M.A."/>
            <person name="Gladyshev V.N."/>
            <person name="Grigoriev I.V."/>
        </authorList>
    </citation>
    <scope>NUCLEOTIDE SEQUENCE [LARGE SCALE GENOMIC DNA]</scope>
    <source>
        <strain evidence="6">CCMP 1984</strain>
    </source>
</reference>
<organism evidence="6">
    <name type="scientific">Aureococcus anophagefferens</name>
    <name type="common">Harmful bloom alga</name>
    <dbReference type="NCBI Taxonomy" id="44056"/>
    <lineage>
        <taxon>Eukaryota</taxon>
        <taxon>Sar</taxon>
        <taxon>Stramenopiles</taxon>
        <taxon>Ochrophyta</taxon>
        <taxon>Pelagophyceae</taxon>
        <taxon>Pelagomonadales</taxon>
        <taxon>Pelagomonadaceae</taxon>
        <taxon>Aureococcus</taxon>
    </lineage>
</organism>
<evidence type="ECO:0000313" key="6">
    <source>
        <dbReference type="Proteomes" id="UP000002729"/>
    </source>
</evidence>
<keyword evidence="1" id="KW-0547">Nucleotide-binding</keyword>
<feature type="non-terminal residue" evidence="5">
    <location>
        <position position="1"/>
    </location>
</feature>
<dbReference type="PANTHER" id="PTHR43158:SF2">
    <property type="entry name" value="SKFA PEPTIDE EXPORT ATP-BINDING PROTEIN SKFE"/>
    <property type="match status" value="1"/>
</dbReference>
<feature type="non-terminal residue" evidence="5">
    <location>
        <position position="349"/>
    </location>
</feature>
<dbReference type="Gene3D" id="3.40.50.300">
    <property type="entry name" value="P-loop containing nucleotide triphosphate hydrolases"/>
    <property type="match status" value="2"/>
</dbReference>
<dbReference type="GO" id="GO:0016887">
    <property type="term" value="F:ATP hydrolysis activity"/>
    <property type="evidence" value="ECO:0007669"/>
    <property type="project" value="InterPro"/>
</dbReference>
<evidence type="ECO:0000259" key="4">
    <source>
        <dbReference type="PROSITE" id="PS50893"/>
    </source>
</evidence>
<protein>
    <recommendedName>
        <fullName evidence="4">ABC transporter domain-containing protein</fullName>
    </recommendedName>
</protein>
<dbReference type="PANTHER" id="PTHR43158">
    <property type="entry name" value="SKFA PEPTIDE EXPORT ATP-BINDING PROTEIN SKFE"/>
    <property type="match status" value="1"/>
</dbReference>
<gene>
    <name evidence="5" type="ORF">AURANDRAFT_4141</name>
</gene>
<evidence type="ECO:0000256" key="2">
    <source>
        <dbReference type="ARBA" id="ARBA00022840"/>
    </source>
</evidence>
<dbReference type="KEGG" id="aaf:AURANDRAFT_4141"/>
<dbReference type="OrthoDB" id="10255969at2759"/>
<dbReference type="InterPro" id="IPR003439">
    <property type="entry name" value="ABC_transporter-like_ATP-bd"/>
</dbReference>
<keyword evidence="2" id="KW-0067">ATP-binding</keyword>
<dbReference type="GO" id="GO:0005524">
    <property type="term" value="F:ATP binding"/>
    <property type="evidence" value="ECO:0007669"/>
    <property type="project" value="UniProtKB-KW"/>
</dbReference>
<dbReference type="RefSeq" id="XP_009032095.1">
    <property type="nucleotide sequence ID" value="XM_009033847.1"/>
</dbReference>
<dbReference type="PROSITE" id="PS00211">
    <property type="entry name" value="ABC_TRANSPORTER_1"/>
    <property type="match status" value="1"/>
</dbReference>
<feature type="domain" description="ABC transporter" evidence="4">
    <location>
        <begin position="119"/>
        <end position="349"/>
    </location>
</feature>
<dbReference type="EMBL" id="GL833120">
    <property type="protein sequence ID" value="EGB12729.1"/>
    <property type="molecule type" value="Genomic_DNA"/>
</dbReference>
<name>F0XW82_AURAN</name>
<evidence type="ECO:0000256" key="3">
    <source>
        <dbReference type="SAM" id="MobiDB-lite"/>
    </source>
</evidence>
<dbReference type="SMART" id="SM00382">
    <property type="entry name" value="AAA"/>
    <property type="match status" value="1"/>
</dbReference>
<dbReference type="InterPro" id="IPR027417">
    <property type="entry name" value="P-loop_NTPase"/>
</dbReference>
<dbReference type="eggNOG" id="KOG0927">
    <property type="taxonomic scope" value="Eukaryota"/>
</dbReference>